<reference evidence="1 2" key="1">
    <citation type="journal article" date="2020" name="IScience">
        <title>Genome Sequencing of the Endangered Kingdonia uniflora (Circaeasteraceae, Ranunculales) Reveals Potential Mechanisms of Evolutionary Specialization.</title>
        <authorList>
            <person name="Sun Y."/>
            <person name="Deng T."/>
            <person name="Zhang A."/>
            <person name="Moore M.J."/>
            <person name="Landis J.B."/>
            <person name="Lin N."/>
            <person name="Zhang H."/>
            <person name="Zhang X."/>
            <person name="Huang J."/>
            <person name="Zhang X."/>
            <person name="Sun H."/>
            <person name="Wang H."/>
        </authorList>
    </citation>
    <scope>NUCLEOTIDE SEQUENCE [LARGE SCALE GENOMIC DNA]</scope>
    <source>
        <strain evidence="1">TB1705</strain>
        <tissue evidence="1">Leaf</tissue>
    </source>
</reference>
<dbReference type="Proteomes" id="UP000541444">
    <property type="component" value="Unassembled WGS sequence"/>
</dbReference>
<dbReference type="EMBL" id="JACGCM010000724">
    <property type="protein sequence ID" value="KAF6167500.1"/>
    <property type="molecule type" value="Genomic_DNA"/>
</dbReference>
<accession>A0A7J7NKG3</accession>
<protein>
    <submittedName>
        <fullName evidence="1">Uncharacterized protein</fullName>
    </submittedName>
</protein>
<evidence type="ECO:0000313" key="1">
    <source>
        <dbReference type="EMBL" id="KAF6167500.1"/>
    </source>
</evidence>
<organism evidence="1 2">
    <name type="scientific">Kingdonia uniflora</name>
    <dbReference type="NCBI Taxonomy" id="39325"/>
    <lineage>
        <taxon>Eukaryota</taxon>
        <taxon>Viridiplantae</taxon>
        <taxon>Streptophyta</taxon>
        <taxon>Embryophyta</taxon>
        <taxon>Tracheophyta</taxon>
        <taxon>Spermatophyta</taxon>
        <taxon>Magnoliopsida</taxon>
        <taxon>Ranunculales</taxon>
        <taxon>Circaeasteraceae</taxon>
        <taxon>Kingdonia</taxon>
    </lineage>
</organism>
<dbReference type="AlphaFoldDB" id="A0A7J7NKG3"/>
<name>A0A7J7NKG3_9MAGN</name>
<proteinExistence type="predicted"/>
<gene>
    <name evidence="1" type="ORF">GIB67_031701</name>
</gene>
<sequence>MLFVDVSRVCTIYIACVLSVTVGAIVVCGCDNPVPSSCSLSERGSILFPVTPNSVSSVNNTLEAFHKSVIAPR</sequence>
<evidence type="ECO:0000313" key="2">
    <source>
        <dbReference type="Proteomes" id="UP000541444"/>
    </source>
</evidence>
<comment type="caution">
    <text evidence="1">The sequence shown here is derived from an EMBL/GenBank/DDBJ whole genome shotgun (WGS) entry which is preliminary data.</text>
</comment>
<keyword evidence="2" id="KW-1185">Reference proteome</keyword>